<accession>A0ABS7TVV0</accession>
<proteinExistence type="predicted"/>
<gene>
    <name evidence="1" type="ORF">K7C98_24050</name>
</gene>
<keyword evidence="2" id="KW-1185">Reference proteome</keyword>
<protein>
    <submittedName>
        <fullName evidence="1">Uncharacterized protein</fullName>
    </submittedName>
</protein>
<dbReference type="Proteomes" id="UP001139031">
    <property type="component" value="Unassembled WGS sequence"/>
</dbReference>
<dbReference type="RefSeq" id="WP_224194086.1">
    <property type="nucleotide sequence ID" value="NZ_JAIRAU010000029.1"/>
</dbReference>
<name>A0ABS7TVV0_9BACT</name>
<dbReference type="EMBL" id="JAIRAU010000029">
    <property type="protein sequence ID" value="MBZ5712326.1"/>
    <property type="molecule type" value="Genomic_DNA"/>
</dbReference>
<evidence type="ECO:0000313" key="1">
    <source>
        <dbReference type="EMBL" id="MBZ5712326.1"/>
    </source>
</evidence>
<reference evidence="1" key="1">
    <citation type="submission" date="2021-08" db="EMBL/GenBank/DDBJ databases">
        <authorList>
            <person name="Stevens D.C."/>
        </authorList>
    </citation>
    <scope>NUCLEOTIDE SEQUENCE</scope>
    <source>
        <strain evidence="1">DSM 53165</strain>
    </source>
</reference>
<organism evidence="1 2">
    <name type="scientific">Nannocystis pusilla</name>
    <dbReference type="NCBI Taxonomy" id="889268"/>
    <lineage>
        <taxon>Bacteria</taxon>
        <taxon>Pseudomonadati</taxon>
        <taxon>Myxococcota</taxon>
        <taxon>Polyangia</taxon>
        <taxon>Nannocystales</taxon>
        <taxon>Nannocystaceae</taxon>
        <taxon>Nannocystis</taxon>
    </lineage>
</organism>
<sequence>MRALQDLPYRFWPESRLPADVKVWPKMLNLKTAEFAKVYNKKVNPRLRALGFTCKAMRGRGRRGDLVTLAWFAGGKAGGSGSLAFAAHRLGLPSSLQRALGPDAIDFPDCCFYRLCQLFHAPPYGQDFDLGKDVAEAEETAERLLEVIEEQAVPFLAGVPVALAELAALPLDAFDAHMPALVATHYIRVSHSRMTPFAELRVDLTVLLARLASLDGRREQAVAWARLGRDILATCDWPPYALHERSIILEKLIAGDPDLTLTAADRAEHERRIAQTPAKAP</sequence>
<comment type="caution">
    <text evidence="1">The sequence shown here is derived from an EMBL/GenBank/DDBJ whole genome shotgun (WGS) entry which is preliminary data.</text>
</comment>
<evidence type="ECO:0000313" key="2">
    <source>
        <dbReference type="Proteomes" id="UP001139031"/>
    </source>
</evidence>